<feature type="chain" id="PRO_5008567972" evidence="9">
    <location>
        <begin position="30"/>
        <end position="818"/>
    </location>
</feature>
<name>A0A1B4Q314_BURCE</name>
<reference evidence="13 14" key="1">
    <citation type="submission" date="2015-12" db="EMBL/GenBank/DDBJ databases">
        <title>Diversity of Burkholderia near neighbor genomes.</title>
        <authorList>
            <person name="Sahl J."/>
            <person name="Wagner D."/>
            <person name="Keim P."/>
        </authorList>
    </citation>
    <scope>NUCLEOTIDE SEQUENCE [LARGE SCALE GENOMIC DNA]</scope>
    <source>
        <strain evidence="13 14">MSMB1184WGS</strain>
    </source>
</reference>
<dbReference type="RefSeq" id="WP_069274904.1">
    <property type="nucleotide sequence ID" value="NZ_CP013444.1"/>
</dbReference>
<evidence type="ECO:0000256" key="9">
    <source>
        <dbReference type="SAM" id="SignalP"/>
    </source>
</evidence>
<dbReference type="Gene3D" id="3.30.70.100">
    <property type="match status" value="1"/>
</dbReference>
<keyword evidence="9" id="KW-0732">Signal</keyword>
<evidence type="ECO:0000256" key="4">
    <source>
        <dbReference type="ARBA" id="ARBA00022692"/>
    </source>
</evidence>
<keyword evidence="7" id="KW-0175">Coiled coil</keyword>
<dbReference type="SUPFAM" id="SSF50182">
    <property type="entry name" value="Sm-like ribonucleoproteins"/>
    <property type="match status" value="1"/>
</dbReference>
<dbReference type="GO" id="GO:0008381">
    <property type="term" value="F:mechanosensitive monoatomic ion channel activity"/>
    <property type="evidence" value="ECO:0007669"/>
    <property type="project" value="UniProtKB-ARBA"/>
</dbReference>
<feature type="transmembrane region" description="Helical" evidence="8">
    <location>
        <begin position="309"/>
        <end position="327"/>
    </location>
</feature>
<dbReference type="InterPro" id="IPR023408">
    <property type="entry name" value="MscS_beta-dom_sf"/>
</dbReference>
<dbReference type="GO" id="GO:0005886">
    <property type="term" value="C:plasma membrane"/>
    <property type="evidence" value="ECO:0007669"/>
    <property type="project" value="UniProtKB-SubCell"/>
</dbReference>
<feature type="transmembrane region" description="Helical" evidence="8">
    <location>
        <begin position="339"/>
        <end position="359"/>
    </location>
</feature>
<feature type="transmembrane region" description="Helical" evidence="8">
    <location>
        <begin position="449"/>
        <end position="468"/>
    </location>
</feature>
<dbReference type="PANTHER" id="PTHR30347:SF9">
    <property type="entry name" value="MINICONDUCTANCE MECHANOSENSITIVE CHANNEL MSCM"/>
    <property type="match status" value="1"/>
</dbReference>
<dbReference type="InterPro" id="IPR022249">
    <property type="entry name" value="DUF3772"/>
</dbReference>
<accession>A0A1B4Q314</accession>
<organism evidence="13 14">
    <name type="scientific">Burkholderia cepacia</name>
    <name type="common">Pseudomonas cepacia</name>
    <dbReference type="NCBI Taxonomy" id="292"/>
    <lineage>
        <taxon>Bacteria</taxon>
        <taxon>Pseudomonadati</taxon>
        <taxon>Pseudomonadota</taxon>
        <taxon>Betaproteobacteria</taxon>
        <taxon>Burkholderiales</taxon>
        <taxon>Burkholderiaceae</taxon>
        <taxon>Burkholderia</taxon>
        <taxon>Burkholderia cepacia complex</taxon>
    </lineage>
</organism>
<evidence type="ECO:0000313" key="14">
    <source>
        <dbReference type="Proteomes" id="UP000094776"/>
    </source>
</evidence>
<keyword evidence="4 8" id="KW-0812">Transmembrane</keyword>
<feature type="signal peptide" evidence="9">
    <location>
        <begin position="1"/>
        <end position="29"/>
    </location>
</feature>
<proteinExistence type="inferred from homology"/>
<comment type="similarity">
    <text evidence="2">Belongs to the MscS (TC 1.A.23) family.</text>
</comment>
<evidence type="ECO:0000256" key="6">
    <source>
        <dbReference type="ARBA" id="ARBA00023136"/>
    </source>
</evidence>
<keyword evidence="6 8" id="KW-0472">Membrane</keyword>
<feature type="transmembrane region" description="Helical" evidence="8">
    <location>
        <begin position="419"/>
        <end position="443"/>
    </location>
</feature>
<evidence type="ECO:0000259" key="10">
    <source>
        <dbReference type="Pfam" id="PF00924"/>
    </source>
</evidence>
<feature type="transmembrane region" description="Helical" evidence="8">
    <location>
        <begin position="506"/>
        <end position="528"/>
    </location>
</feature>
<gene>
    <name evidence="13" type="ORF">WT26_33045</name>
</gene>
<dbReference type="PANTHER" id="PTHR30347">
    <property type="entry name" value="POTASSIUM CHANNEL RELATED"/>
    <property type="match status" value="1"/>
</dbReference>
<sequence>MRIQQFSTFARRVALIALLVLLPVAAASAFPSPASGSGAASADGASAPTISLSDAVAELKQMQVELDRIKQQTSATTNGKVLDSLADSTQALSAAVDKLSAQLVPQRAQIQAQLDVLGPPPAPGAAPETPAVEQQRATLNARKTQLDAALKQAADQKTNLTNLAEQFAKLHRGLLKNQLAFRSGGIFSAQFWLPLFHLSPDDAQRLGDFDEQLVAMLKSAWQPGQRIVTTLLLMAAIAAWLGGRRLLERGLAWLCVNRLPATRLRRSALALSTAVTTLLTTGVAVQLLYVALARRYDLTPTLTDLWDQFAKLALTCALIAGLGRALLCTKHPSWRLPALADPVALAMKPFPGILAALLLVSGTLESINRIVDTSLSVTLFGRGIVSLVVTLTVGASLLRANRARAAIAAAGEAPEQRSTLAGLIHAGVTLAIVASLIALLIGYVTVARFITYELVWFEIVLCSVYVLTQLTRDACATLFNANLSSGQQIKHLFALGDKHLEQAQTVLSGLGTSLLMLIAAIALVTGGFGTTPGDLLDSAVAMIGSQRLQSLNIMPDRILNAVIGFAIGFYLLRSLRRWLDSEFMPALGMDTGMRVSLITLFTNVGYVLLVLMTLGLLGVRWNNLAWIVSALSVGIGFGLQEIVKNFVSGLILLTERPVKVGDMVSIAGVEGDIRRINVRATEIQLSDRSTVIVPNSQLISQNVRNVTMGNSTQGVATLVLTFPLNTDPEQVRDLLLDAYREHQAILEKPAPSVTFSQLTPDGITLSVTGYVSSPRIASSTKSDLLFEILKRLRAAQITLSSPQMLVVQNMPAGEASPR</sequence>
<dbReference type="EMBL" id="CP013444">
    <property type="protein sequence ID" value="AOK20566.1"/>
    <property type="molecule type" value="Genomic_DNA"/>
</dbReference>
<dbReference type="Proteomes" id="UP000094776">
    <property type="component" value="Chromosome 2"/>
</dbReference>
<protein>
    <submittedName>
        <fullName evidence="13">Mechanosensitive ion channel protein</fullName>
    </submittedName>
</protein>
<keyword evidence="3" id="KW-1003">Cell membrane</keyword>
<feature type="coiled-coil region" evidence="7">
    <location>
        <begin position="136"/>
        <end position="166"/>
    </location>
</feature>
<evidence type="ECO:0000313" key="13">
    <source>
        <dbReference type="EMBL" id="AOK20566.1"/>
    </source>
</evidence>
<feature type="transmembrane region" description="Helical" evidence="8">
    <location>
        <begin position="379"/>
        <end position="398"/>
    </location>
</feature>
<dbReference type="InterPro" id="IPR049278">
    <property type="entry name" value="MS_channel_C"/>
</dbReference>
<dbReference type="Gene3D" id="1.10.287.1260">
    <property type="match status" value="1"/>
</dbReference>
<evidence type="ECO:0000256" key="2">
    <source>
        <dbReference type="ARBA" id="ARBA00008017"/>
    </source>
</evidence>
<feature type="transmembrane region" description="Helical" evidence="8">
    <location>
        <begin position="227"/>
        <end position="247"/>
    </location>
</feature>
<feature type="domain" description="DUF3772" evidence="11">
    <location>
        <begin position="150"/>
        <end position="209"/>
    </location>
</feature>
<dbReference type="InterPro" id="IPR010920">
    <property type="entry name" value="LSM_dom_sf"/>
</dbReference>
<keyword evidence="5 8" id="KW-1133">Transmembrane helix</keyword>
<evidence type="ECO:0000256" key="5">
    <source>
        <dbReference type="ARBA" id="ARBA00022989"/>
    </source>
</evidence>
<dbReference type="Pfam" id="PF12607">
    <property type="entry name" value="DUF3772"/>
    <property type="match status" value="1"/>
</dbReference>
<dbReference type="InterPro" id="IPR011066">
    <property type="entry name" value="MscS_channel_C_sf"/>
</dbReference>
<evidence type="ECO:0000256" key="8">
    <source>
        <dbReference type="SAM" id="Phobius"/>
    </source>
</evidence>
<dbReference type="SUPFAM" id="SSF82861">
    <property type="entry name" value="Mechanosensitive channel protein MscS (YggB), transmembrane region"/>
    <property type="match status" value="1"/>
</dbReference>
<feature type="transmembrane region" description="Helical" evidence="8">
    <location>
        <begin position="558"/>
        <end position="575"/>
    </location>
</feature>
<dbReference type="Gene3D" id="2.30.30.60">
    <property type="match status" value="1"/>
</dbReference>
<evidence type="ECO:0000256" key="1">
    <source>
        <dbReference type="ARBA" id="ARBA00004651"/>
    </source>
</evidence>
<dbReference type="InterPro" id="IPR011014">
    <property type="entry name" value="MscS_channel_TM-2"/>
</dbReference>
<evidence type="ECO:0000259" key="11">
    <source>
        <dbReference type="Pfam" id="PF12607"/>
    </source>
</evidence>
<dbReference type="Pfam" id="PF21082">
    <property type="entry name" value="MS_channel_3rd"/>
    <property type="match status" value="1"/>
</dbReference>
<feature type="domain" description="Mechanosensitive ion channel MscS C-terminal" evidence="12">
    <location>
        <begin position="717"/>
        <end position="797"/>
    </location>
</feature>
<dbReference type="InterPro" id="IPR006685">
    <property type="entry name" value="MscS_channel_2nd"/>
</dbReference>
<evidence type="ECO:0000256" key="7">
    <source>
        <dbReference type="SAM" id="Coils"/>
    </source>
</evidence>
<evidence type="ECO:0000256" key="3">
    <source>
        <dbReference type="ARBA" id="ARBA00022475"/>
    </source>
</evidence>
<evidence type="ECO:0000259" key="12">
    <source>
        <dbReference type="Pfam" id="PF21082"/>
    </source>
</evidence>
<dbReference type="SUPFAM" id="SSF82689">
    <property type="entry name" value="Mechanosensitive channel protein MscS (YggB), C-terminal domain"/>
    <property type="match status" value="1"/>
</dbReference>
<dbReference type="InterPro" id="IPR052702">
    <property type="entry name" value="MscS-like_channel"/>
</dbReference>
<feature type="transmembrane region" description="Helical" evidence="8">
    <location>
        <begin position="595"/>
        <end position="618"/>
    </location>
</feature>
<comment type="subcellular location">
    <subcellularLocation>
        <location evidence="1">Cell membrane</location>
        <topology evidence="1">Multi-pass membrane protein</topology>
    </subcellularLocation>
</comment>
<feature type="transmembrane region" description="Helical" evidence="8">
    <location>
        <begin position="268"/>
        <end position="289"/>
    </location>
</feature>
<dbReference type="Pfam" id="PF00924">
    <property type="entry name" value="MS_channel_2nd"/>
    <property type="match status" value="1"/>
</dbReference>
<dbReference type="AlphaFoldDB" id="A0A1B4Q314"/>
<feature type="domain" description="Mechanosensitive ion channel MscS" evidence="10">
    <location>
        <begin position="642"/>
        <end position="707"/>
    </location>
</feature>